<dbReference type="InterPro" id="IPR009057">
    <property type="entry name" value="Homeodomain-like_sf"/>
</dbReference>
<evidence type="ECO:0000256" key="2">
    <source>
        <dbReference type="ARBA" id="ARBA00023125"/>
    </source>
</evidence>
<dbReference type="InterPro" id="IPR011006">
    <property type="entry name" value="CheY-like_superfamily"/>
</dbReference>
<evidence type="ECO:0000256" key="1">
    <source>
        <dbReference type="ARBA" id="ARBA00023015"/>
    </source>
</evidence>
<keyword evidence="4" id="KW-0597">Phosphoprotein</keyword>
<evidence type="ECO:0000313" key="7">
    <source>
        <dbReference type="EMBL" id="MDI4643947.1"/>
    </source>
</evidence>
<evidence type="ECO:0000259" key="6">
    <source>
        <dbReference type="PROSITE" id="PS50110"/>
    </source>
</evidence>
<dbReference type="PROSITE" id="PS01124">
    <property type="entry name" value="HTH_ARAC_FAMILY_2"/>
    <property type="match status" value="1"/>
</dbReference>
<name>A0ABT6TDL4_9BACL</name>
<dbReference type="PANTHER" id="PTHR43280">
    <property type="entry name" value="ARAC-FAMILY TRANSCRIPTIONAL REGULATOR"/>
    <property type="match status" value="1"/>
</dbReference>
<keyword evidence="2" id="KW-0238">DNA-binding</keyword>
<dbReference type="SUPFAM" id="SSF46689">
    <property type="entry name" value="Homeodomain-like"/>
    <property type="match status" value="2"/>
</dbReference>
<organism evidence="7 8">
    <name type="scientific">Cohnella hashimotonis</name>
    <dbReference type="NCBI Taxonomy" id="2826895"/>
    <lineage>
        <taxon>Bacteria</taxon>
        <taxon>Bacillati</taxon>
        <taxon>Bacillota</taxon>
        <taxon>Bacilli</taxon>
        <taxon>Bacillales</taxon>
        <taxon>Paenibacillaceae</taxon>
        <taxon>Cohnella</taxon>
    </lineage>
</organism>
<comment type="caution">
    <text evidence="7">The sequence shown here is derived from an EMBL/GenBank/DDBJ whole genome shotgun (WGS) entry which is preliminary data.</text>
</comment>
<feature type="modified residue" description="4-aspartylphosphate" evidence="4">
    <location>
        <position position="56"/>
    </location>
</feature>
<accession>A0ABT6TDL4</accession>
<dbReference type="Pfam" id="PF00072">
    <property type="entry name" value="Response_reg"/>
    <property type="match status" value="1"/>
</dbReference>
<proteinExistence type="predicted"/>
<keyword evidence="1" id="KW-0805">Transcription regulation</keyword>
<dbReference type="SMART" id="SM00448">
    <property type="entry name" value="REC"/>
    <property type="match status" value="1"/>
</dbReference>
<feature type="domain" description="Response regulatory" evidence="6">
    <location>
        <begin position="4"/>
        <end position="121"/>
    </location>
</feature>
<dbReference type="Gene3D" id="1.10.10.60">
    <property type="entry name" value="Homeodomain-like"/>
    <property type="match status" value="2"/>
</dbReference>
<dbReference type="EMBL" id="JAGRPV010000001">
    <property type="protein sequence ID" value="MDI4643947.1"/>
    <property type="molecule type" value="Genomic_DNA"/>
</dbReference>
<evidence type="ECO:0000259" key="5">
    <source>
        <dbReference type="PROSITE" id="PS01124"/>
    </source>
</evidence>
<dbReference type="InterPro" id="IPR001789">
    <property type="entry name" value="Sig_transdc_resp-reg_receiver"/>
</dbReference>
<dbReference type="Proteomes" id="UP001161691">
    <property type="component" value="Unassembled WGS sequence"/>
</dbReference>
<dbReference type="InterPro" id="IPR018060">
    <property type="entry name" value="HTH_AraC"/>
</dbReference>
<dbReference type="PROSITE" id="PS50110">
    <property type="entry name" value="RESPONSE_REGULATORY"/>
    <property type="match status" value="1"/>
</dbReference>
<dbReference type="SMART" id="SM00342">
    <property type="entry name" value="HTH_ARAC"/>
    <property type="match status" value="1"/>
</dbReference>
<dbReference type="SUPFAM" id="SSF52172">
    <property type="entry name" value="CheY-like"/>
    <property type="match status" value="1"/>
</dbReference>
<evidence type="ECO:0000256" key="3">
    <source>
        <dbReference type="ARBA" id="ARBA00023163"/>
    </source>
</evidence>
<evidence type="ECO:0000256" key="4">
    <source>
        <dbReference type="PROSITE-ProRule" id="PRU00169"/>
    </source>
</evidence>
<dbReference type="PRINTS" id="PR00032">
    <property type="entry name" value="HTHARAC"/>
</dbReference>
<dbReference type="Pfam" id="PF12833">
    <property type="entry name" value="HTH_18"/>
    <property type="match status" value="1"/>
</dbReference>
<gene>
    <name evidence="7" type="ORF">KB449_03205</name>
</gene>
<keyword evidence="8" id="KW-1185">Reference proteome</keyword>
<evidence type="ECO:0000313" key="8">
    <source>
        <dbReference type="Proteomes" id="UP001161691"/>
    </source>
</evidence>
<feature type="domain" description="HTH araC/xylS-type" evidence="5">
    <location>
        <begin position="290"/>
        <end position="388"/>
    </location>
</feature>
<dbReference type="RefSeq" id="WP_282906982.1">
    <property type="nucleotide sequence ID" value="NZ_JAGRPV010000001.1"/>
</dbReference>
<dbReference type="InterPro" id="IPR020449">
    <property type="entry name" value="Tscrpt_reg_AraC-type_HTH"/>
</dbReference>
<dbReference type="PANTHER" id="PTHR43280:SF10">
    <property type="entry name" value="REGULATORY PROTEIN POCR"/>
    <property type="match status" value="1"/>
</dbReference>
<dbReference type="CDD" id="cd17536">
    <property type="entry name" value="REC_YesN-like"/>
    <property type="match status" value="1"/>
</dbReference>
<protein>
    <submittedName>
        <fullName evidence="7">Response regulator</fullName>
    </submittedName>
</protein>
<keyword evidence="3" id="KW-0804">Transcription</keyword>
<reference evidence="7" key="1">
    <citation type="submission" date="2023-04" db="EMBL/GenBank/DDBJ databases">
        <title>Comparative genomic analysis of Cohnella hashimotonis sp. nov., isolated from the International Space Station.</title>
        <authorList>
            <person name="Venkateswaran K."/>
            <person name="Simpson A."/>
        </authorList>
    </citation>
    <scope>NUCLEOTIDE SEQUENCE</scope>
    <source>
        <strain evidence="7">F6_2S_P_1</strain>
    </source>
</reference>
<dbReference type="Gene3D" id="3.40.50.2300">
    <property type="match status" value="1"/>
</dbReference>
<sequence length="389" mass="41849">MTYSVLIVDDEPWSREIVKDLADWEGLGLTVAGEAEDGEEGLRRIGELGPDIVVTDMRMPGLSGTELLNELGARFPAAKIVVMSGYDDFAYLKQAIRSKAVDYLLKPLDPAELNAALAACVRELDAAPTALTMTVPSTGNAALSGAASDEPAPESGAPSGVWRLPAAFADAAVLERYALEKRRIQASLQELDRAGIAAAYAALGRYLARALSQEELQGLPARMAQDALALLETFSSEQGIDIVPIWGGIEGRLGPGSSPEEAAMALAERLGEAADAAAKAIRGRARLDLDEIRAHIDAHFAGELTLESLSHRFFVSKEHLSRAFKAHVGTGVTDYITMRRMVYAEALLREGKVSIKQAAKLAGYEDLAYFYRVFKKRFGISPGELRSGE</sequence>